<keyword evidence="5" id="KW-0234">DNA repair</keyword>
<evidence type="ECO:0000256" key="7">
    <source>
        <dbReference type="SAM" id="MobiDB-lite"/>
    </source>
</evidence>
<evidence type="ECO:0000256" key="6">
    <source>
        <dbReference type="ARBA" id="ARBA00023242"/>
    </source>
</evidence>
<dbReference type="Proteomes" id="UP001430848">
    <property type="component" value="Unassembled WGS sequence"/>
</dbReference>
<sequence>MDFDLPSTHRLPTVSAAQALEDLDANVSRFVSTNLPDLDKALAASAASSFPSEEANPGGIQKGQLTEIWGPPGVGKTAFGIQAAADALRGGKGVVWVGPSVSSKRLQVLQYVVSALQKLAATRDAAVVILTQCATRMQAERSATLIPAINASVWEQGIATRVALLRDWMWDDGHPYGARLAAMQKVNGKTAADGLDKVFAFSIDSTGLAPAQFDGHAASSTTTGPKRKLGETGFEVADSEDEDYGWQEKDSSLLPGMPPQWQGSEDLILGQKHHETEGDSHVEDSELEDDHRSDGEQ</sequence>
<keyword evidence="6" id="KW-0539">Nucleus</keyword>
<evidence type="ECO:0000256" key="1">
    <source>
        <dbReference type="ARBA" id="ARBA00004123"/>
    </source>
</evidence>
<feature type="region of interest" description="Disordered" evidence="7">
    <location>
        <begin position="237"/>
        <end position="297"/>
    </location>
</feature>
<dbReference type="SUPFAM" id="SSF52540">
    <property type="entry name" value="P-loop containing nucleoside triphosphate hydrolases"/>
    <property type="match status" value="1"/>
</dbReference>
<dbReference type="EMBL" id="JAKNSF020000005">
    <property type="protein sequence ID" value="KAK7738865.1"/>
    <property type="molecule type" value="Genomic_DNA"/>
</dbReference>
<dbReference type="InterPro" id="IPR052093">
    <property type="entry name" value="HR_Repair_Mediator"/>
</dbReference>
<keyword evidence="9" id="KW-1185">Reference proteome</keyword>
<evidence type="ECO:0000256" key="4">
    <source>
        <dbReference type="ARBA" id="ARBA00022840"/>
    </source>
</evidence>
<keyword evidence="4" id="KW-0067">ATP-binding</keyword>
<organism evidence="8 9">
    <name type="scientific">Diaporthe eres</name>
    <name type="common">Phomopsis oblonga</name>
    <dbReference type="NCBI Taxonomy" id="83184"/>
    <lineage>
        <taxon>Eukaryota</taxon>
        <taxon>Fungi</taxon>
        <taxon>Dikarya</taxon>
        <taxon>Ascomycota</taxon>
        <taxon>Pezizomycotina</taxon>
        <taxon>Sordariomycetes</taxon>
        <taxon>Sordariomycetidae</taxon>
        <taxon>Diaporthales</taxon>
        <taxon>Diaporthaceae</taxon>
        <taxon>Diaporthe</taxon>
        <taxon>Diaporthe eres species complex</taxon>
    </lineage>
</organism>
<evidence type="ECO:0000313" key="9">
    <source>
        <dbReference type="Proteomes" id="UP001430848"/>
    </source>
</evidence>
<keyword evidence="3" id="KW-0227">DNA damage</keyword>
<dbReference type="PANTHER" id="PTHR46239:SF1">
    <property type="entry name" value="DNA REPAIR PROTEIN RAD51 HOMOLOG 3"/>
    <property type="match status" value="1"/>
</dbReference>
<dbReference type="Gene3D" id="3.40.50.300">
    <property type="entry name" value="P-loop containing nucleotide triphosphate hydrolases"/>
    <property type="match status" value="2"/>
</dbReference>
<evidence type="ECO:0000313" key="8">
    <source>
        <dbReference type="EMBL" id="KAK7738865.1"/>
    </source>
</evidence>
<feature type="compositionally biased region" description="Basic and acidic residues" evidence="7">
    <location>
        <begin position="272"/>
        <end position="297"/>
    </location>
</feature>
<comment type="subcellular location">
    <subcellularLocation>
        <location evidence="1">Nucleus</location>
    </subcellularLocation>
</comment>
<evidence type="ECO:0008006" key="10">
    <source>
        <dbReference type="Google" id="ProtNLM"/>
    </source>
</evidence>
<name>A0ABR1PKW5_DIAER</name>
<evidence type="ECO:0000256" key="3">
    <source>
        <dbReference type="ARBA" id="ARBA00022763"/>
    </source>
</evidence>
<reference evidence="8 9" key="1">
    <citation type="submission" date="2024-02" db="EMBL/GenBank/DDBJ databases">
        <title>De novo assembly and annotation of 12 fungi associated with fruit tree decline syndrome in Ontario, Canada.</title>
        <authorList>
            <person name="Sulman M."/>
            <person name="Ellouze W."/>
            <person name="Ilyukhin E."/>
        </authorList>
    </citation>
    <scope>NUCLEOTIDE SEQUENCE [LARGE SCALE GENOMIC DNA]</scope>
    <source>
        <strain evidence="8 9">M169</strain>
    </source>
</reference>
<evidence type="ECO:0000256" key="5">
    <source>
        <dbReference type="ARBA" id="ARBA00023204"/>
    </source>
</evidence>
<protein>
    <recommendedName>
        <fullName evidence="10">RecA family profile 1 domain-containing protein</fullName>
    </recommendedName>
</protein>
<comment type="caution">
    <text evidence="8">The sequence shown here is derived from an EMBL/GenBank/DDBJ whole genome shotgun (WGS) entry which is preliminary data.</text>
</comment>
<evidence type="ECO:0000256" key="2">
    <source>
        <dbReference type="ARBA" id="ARBA00022741"/>
    </source>
</evidence>
<proteinExistence type="predicted"/>
<keyword evidence="2" id="KW-0547">Nucleotide-binding</keyword>
<gene>
    <name evidence="8" type="ORF">SLS63_002202</name>
</gene>
<accession>A0ABR1PKW5</accession>
<dbReference type="PANTHER" id="PTHR46239">
    <property type="entry name" value="DNA REPAIR PROTEIN RAD51 HOMOLOG 3 RAD51C"/>
    <property type="match status" value="1"/>
</dbReference>
<dbReference type="InterPro" id="IPR027417">
    <property type="entry name" value="P-loop_NTPase"/>
</dbReference>